<dbReference type="GeneID" id="33571284"/>
<evidence type="ECO:0000256" key="1">
    <source>
        <dbReference type="SAM" id="MobiDB-lite"/>
    </source>
</evidence>
<evidence type="ECO:0000313" key="2">
    <source>
        <dbReference type="EMBL" id="ORZ08810.1"/>
    </source>
</evidence>
<name>A0A1Y2GEU6_9FUNG</name>
<dbReference type="InParanoid" id="A0A1Y2GEU6"/>
<dbReference type="EMBL" id="MCFF01000036">
    <property type="protein sequence ID" value="ORZ08810.1"/>
    <property type="molecule type" value="Genomic_DNA"/>
</dbReference>
<feature type="compositionally biased region" description="Polar residues" evidence="1">
    <location>
        <begin position="119"/>
        <end position="129"/>
    </location>
</feature>
<dbReference type="RefSeq" id="XP_021878593.1">
    <property type="nucleotide sequence ID" value="XM_022029441.1"/>
</dbReference>
<keyword evidence="3" id="KW-1185">Reference proteome</keyword>
<dbReference type="AlphaFoldDB" id="A0A1Y2GEU6"/>
<accession>A0A1Y2GEU6</accession>
<organism evidence="2 3">
    <name type="scientific">Lobosporangium transversale</name>
    <dbReference type="NCBI Taxonomy" id="64571"/>
    <lineage>
        <taxon>Eukaryota</taxon>
        <taxon>Fungi</taxon>
        <taxon>Fungi incertae sedis</taxon>
        <taxon>Mucoromycota</taxon>
        <taxon>Mortierellomycotina</taxon>
        <taxon>Mortierellomycetes</taxon>
        <taxon>Mortierellales</taxon>
        <taxon>Mortierellaceae</taxon>
        <taxon>Lobosporangium</taxon>
    </lineage>
</organism>
<evidence type="ECO:0000313" key="3">
    <source>
        <dbReference type="Proteomes" id="UP000193648"/>
    </source>
</evidence>
<reference evidence="2 3" key="1">
    <citation type="submission" date="2016-07" db="EMBL/GenBank/DDBJ databases">
        <title>Pervasive Adenine N6-methylation of Active Genes in Fungi.</title>
        <authorList>
            <consortium name="DOE Joint Genome Institute"/>
            <person name="Mondo S.J."/>
            <person name="Dannebaum R.O."/>
            <person name="Kuo R.C."/>
            <person name="Labutti K."/>
            <person name="Haridas S."/>
            <person name="Kuo A."/>
            <person name="Salamov A."/>
            <person name="Ahrendt S.R."/>
            <person name="Lipzen A."/>
            <person name="Sullivan W."/>
            <person name="Andreopoulos W.B."/>
            <person name="Clum A."/>
            <person name="Lindquist E."/>
            <person name="Daum C."/>
            <person name="Ramamoorthy G.K."/>
            <person name="Gryganskyi A."/>
            <person name="Culley D."/>
            <person name="Magnuson J.K."/>
            <person name="James T.Y."/>
            <person name="O'Malley M.A."/>
            <person name="Stajich J.E."/>
            <person name="Spatafora J.W."/>
            <person name="Visel A."/>
            <person name="Grigoriev I.V."/>
        </authorList>
    </citation>
    <scope>NUCLEOTIDE SEQUENCE [LARGE SCALE GENOMIC DNA]</scope>
    <source>
        <strain evidence="2 3">NRRL 3116</strain>
    </source>
</reference>
<feature type="region of interest" description="Disordered" evidence="1">
    <location>
        <begin position="110"/>
        <end position="129"/>
    </location>
</feature>
<sequence>MQAQRRSNLVKIGKRPVLKVHSHSFKHQLKTGVSQVSCSKIVDHYFLLPLLSHCTTTYLVLLCSITPSLFNILLQAQMDIKPLIYQRLAFFIIKNGHPILCQTKRRITPQRTAEARARPSNQRRPSRESMLSTCNSYKFYHILDFIWASSRVQSRLLDLKEQASFIAPVDALESKPAENIFSQLTVLLLL</sequence>
<comment type="caution">
    <text evidence="2">The sequence shown here is derived from an EMBL/GenBank/DDBJ whole genome shotgun (WGS) entry which is preliminary data.</text>
</comment>
<protein>
    <submittedName>
        <fullName evidence="2">Uncharacterized protein</fullName>
    </submittedName>
</protein>
<proteinExistence type="predicted"/>
<dbReference type="Proteomes" id="UP000193648">
    <property type="component" value="Unassembled WGS sequence"/>
</dbReference>
<gene>
    <name evidence="2" type="ORF">BCR41DRAFT_410967</name>
</gene>